<dbReference type="Proteomes" id="UP000297245">
    <property type="component" value="Unassembled WGS sequence"/>
</dbReference>
<reference evidence="2 3" key="1">
    <citation type="journal article" date="2019" name="Nat. Ecol. Evol.">
        <title>Megaphylogeny resolves global patterns of mushroom evolution.</title>
        <authorList>
            <person name="Varga T."/>
            <person name="Krizsan K."/>
            <person name="Foldi C."/>
            <person name="Dima B."/>
            <person name="Sanchez-Garcia M."/>
            <person name="Sanchez-Ramirez S."/>
            <person name="Szollosi G.J."/>
            <person name="Szarkandi J.G."/>
            <person name="Papp V."/>
            <person name="Albert L."/>
            <person name="Andreopoulos W."/>
            <person name="Angelini C."/>
            <person name="Antonin V."/>
            <person name="Barry K.W."/>
            <person name="Bougher N.L."/>
            <person name="Buchanan P."/>
            <person name="Buyck B."/>
            <person name="Bense V."/>
            <person name="Catcheside P."/>
            <person name="Chovatia M."/>
            <person name="Cooper J."/>
            <person name="Damon W."/>
            <person name="Desjardin D."/>
            <person name="Finy P."/>
            <person name="Geml J."/>
            <person name="Haridas S."/>
            <person name="Hughes K."/>
            <person name="Justo A."/>
            <person name="Karasinski D."/>
            <person name="Kautmanova I."/>
            <person name="Kiss B."/>
            <person name="Kocsube S."/>
            <person name="Kotiranta H."/>
            <person name="LaButti K.M."/>
            <person name="Lechner B.E."/>
            <person name="Liimatainen K."/>
            <person name="Lipzen A."/>
            <person name="Lukacs Z."/>
            <person name="Mihaltcheva S."/>
            <person name="Morgado L.N."/>
            <person name="Niskanen T."/>
            <person name="Noordeloos M.E."/>
            <person name="Ohm R.A."/>
            <person name="Ortiz-Santana B."/>
            <person name="Ovrebo C."/>
            <person name="Racz N."/>
            <person name="Riley R."/>
            <person name="Savchenko A."/>
            <person name="Shiryaev A."/>
            <person name="Soop K."/>
            <person name="Spirin V."/>
            <person name="Szebenyi C."/>
            <person name="Tomsovsky M."/>
            <person name="Tulloss R.E."/>
            <person name="Uehling J."/>
            <person name="Grigoriev I.V."/>
            <person name="Vagvolgyi C."/>
            <person name="Papp T."/>
            <person name="Martin F.M."/>
            <person name="Miettinen O."/>
            <person name="Hibbett D.S."/>
            <person name="Nagy L.G."/>
        </authorList>
    </citation>
    <scope>NUCLEOTIDE SEQUENCE [LARGE SCALE GENOMIC DNA]</scope>
    <source>
        <strain evidence="2 3">CBS 962.96</strain>
    </source>
</reference>
<proteinExistence type="predicted"/>
<feature type="transmembrane region" description="Helical" evidence="1">
    <location>
        <begin position="96"/>
        <end position="116"/>
    </location>
</feature>
<organism evidence="2 3">
    <name type="scientific">Dendrothele bispora (strain CBS 962.96)</name>
    <dbReference type="NCBI Taxonomy" id="1314807"/>
    <lineage>
        <taxon>Eukaryota</taxon>
        <taxon>Fungi</taxon>
        <taxon>Dikarya</taxon>
        <taxon>Basidiomycota</taxon>
        <taxon>Agaricomycotina</taxon>
        <taxon>Agaricomycetes</taxon>
        <taxon>Agaricomycetidae</taxon>
        <taxon>Agaricales</taxon>
        <taxon>Agaricales incertae sedis</taxon>
        <taxon>Dendrothele</taxon>
    </lineage>
</organism>
<sequence length="471" mass="52909">MRGESKLPLDQFNTVNPGQLIATSPSSSRHVHTPNIITSSFCTCSRPKGTSVLRRMQRMYLRHGTIPSSSYLPYYIIGNFGAAAWMYTYVHCHLSISQLILYLGTCLQLYSIFFVLKRPCPRGWARSPSYANTYGHQYRRRHGHLGRDKAILENQSDLEVGSEECYEYDILSRKENCKPNNNLLTKFLAAISPYPISVQTDALTTFVAKISAGSLGMFLWMTWGKVEIGMRLDQGLSTLPTPTSAQQLNVGFCLLLLTIASGPDPTLGLTFIYMLLSLYFGSSSSIPSPSSWPASNPFNPQPAKSLTTNLLTQAISNFGQLGAKVTALTDVDVDYKAIKGDLIPIIMNSTGTLSSSRSRRLFRCPWLSCESESDWKTFFLILAVIILVVLVLDPVCMRLTRRFGGRRVEGNDAKEDEEFEDELDDMQMYMMNFREKGYVRPSMRMERVLGIIREVDELEVVMDETKGGEGY</sequence>
<keyword evidence="1" id="KW-1133">Transmembrane helix</keyword>
<keyword evidence="1" id="KW-0812">Transmembrane</keyword>
<evidence type="ECO:0000313" key="2">
    <source>
        <dbReference type="EMBL" id="THV06437.1"/>
    </source>
</evidence>
<protein>
    <submittedName>
        <fullName evidence="2">Uncharacterized protein</fullName>
    </submittedName>
</protein>
<name>A0A4S8MTD9_DENBC</name>
<keyword evidence="1" id="KW-0472">Membrane</keyword>
<evidence type="ECO:0000256" key="1">
    <source>
        <dbReference type="SAM" id="Phobius"/>
    </source>
</evidence>
<dbReference type="AlphaFoldDB" id="A0A4S8MTD9"/>
<feature type="transmembrane region" description="Helical" evidence="1">
    <location>
        <begin position="377"/>
        <end position="397"/>
    </location>
</feature>
<feature type="transmembrane region" description="Helical" evidence="1">
    <location>
        <begin position="71"/>
        <end position="90"/>
    </location>
</feature>
<dbReference type="OrthoDB" id="2332199at2759"/>
<keyword evidence="3" id="KW-1185">Reference proteome</keyword>
<gene>
    <name evidence="2" type="ORF">K435DRAFT_773139</name>
</gene>
<accession>A0A4S8MTD9</accession>
<dbReference type="EMBL" id="ML179042">
    <property type="protein sequence ID" value="THV06437.1"/>
    <property type="molecule type" value="Genomic_DNA"/>
</dbReference>
<evidence type="ECO:0000313" key="3">
    <source>
        <dbReference type="Proteomes" id="UP000297245"/>
    </source>
</evidence>